<evidence type="ECO:0000256" key="1">
    <source>
        <dbReference type="SAM" id="MobiDB-lite"/>
    </source>
</evidence>
<comment type="caution">
    <text evidence="2">The sequence shown here is derived from an EMBL/GenBank/DDBJ whole genome shotgun (WGS) entry which is preliminary data.</text>
</comment>
<evidence type="ECO:0000313" key="3">
    <source>
        <dbReference type="Proteomes" id="UP000256485"/>
    </source>
</evidence>
<evidence type="ECO:0000313" key="2">
    <source>
        <dbReference type="EMBL" id="REF37295.1"/>
    </source>
</evidence>
<gene>
    <name evidence="2" type="ORF">DFJ64_2739</name>
</gene>
<organism evidence="2 3">
    <name type="scientific">Thermasporomyces composti</name>
    <dbReference type="NCBI Taxonomy" id="696763"/>
    <lineage>
        <taxon>Bacteria</taxon>
        <taxon>Bacillati</taxon>
        <taxon>Actinomycetota</taxon>
        <taxon>Actinomycetes</taxon>
        <taxon>Propionibacteriales</taxon>
        <taxon>Nocardioidaceae</taxon>
        <taxon>Thermasporomyces</taxon>
    </lineage>
</organism>
<feature type="compositionally biased region" description="Polar residues" evidence="1">
    <location>
        <begin position="1"/>
        <end position="12"/>
    </location>
</feature>
<protein>
    <submittedName>
        <fullName evidence="2">Uncharacterized protein</fullName>
    </submittedName>
</protein>
<dbReference type="EMBL" id="QTUC01000001">
    <property type="protein sequence ID" value="REF37295.1"/>
    <property type="molecule type" value="Genomic_DNA"/>
</dbReference>
<reference evidence="2 3" key="1">
    <citation type="submission" date="2018-08" db="EMBL/GenBank/DDBJ databases">
        <title>Sequencing the genomes of 1000 actinobacteria strains.</title>
        <authorList>
            <person name="Klenk H.-P."/>
        </authorList>
    </citation>
    <scope>NUCLEOTIDE SEQUENCE [LARGE SCALE GENOMIC DNA]</scope>
    <source>
        <strain evidence="2 3">DSM 22891</strain>
    </source>
</reference>
<dbReference type="AlphaFoldDB" id="A0A3D9VDX1"/>
<feature type="region of interest" description="Disordered" evidence="1">
    <location>
        <begin position="1"/>
        <end position="68"/>
    </location>
</feature>
<proteinExistence type="predicted"/>
<dbReference type="Proteomes" id="UP000256485">
    <property type="component" value="Unassembled WGS sequence"/>
</dbReference>
<keyword evidence="3" id="KW-1185">Reference proteome</keyword>
<accession>A0A3D9VDX1</accession>
<sequence length="99" mass="9945">MVRGSPDSTQMWSGIGHHAEGAPRVKAKALPAGRGEGLESRTDVQPGGVAGQAGTASAPVFDGSTGIPGPMVVDSTTLRMYRPLAADGLSRITSSSAAL</sequence>
<name>A0A3D9VDX1_THECX</name>